<organism evidence="2 3">
    <name type="scientific">Senna tora</name>
    <dbReference type="NCBI Taxonomy" id="362788"/>
    <lineage>
        <taxon>Eukaryota</taxon>
        <taxon>Viridiplantae</taxon>
        <taxon>Streptophyta</taxon>
        <taxon>Embryophyta</taxon>
        <taxon>Tracheophyta</taxon>
        <taxon>Spermatophyta</taxon>
        <taxon>Magnoliopsida</taxon>
        <taxon>eudicotyledons</taxon>
        <taxon>Gunneridae</taxon>
        <taxon>Pentapetalae</taxon>
        <taxon>rosids</taxon>
        <taxon>fabids</taxon>
        <taxon>Fabales</taxon>
        <taxon>Fabaceae</taxon>
        <taxon>Caesalpinioideae</taxon>
        <taxon>Cassia clade</taxon>
        <taxon>Senna</taxon>
    </lineage>
</organism>
<gene>
    <name evidence="2" type="ORF">G2W53_025322</name>
</gene>
<dbReference type="Proteomes" id="UP000634136">
    <property type="component" value="Unassembled WGS sequence"/>
</dbReference>
<proteinExistence type="predicted"/>
<evidence type="ECO:0000313" key="2">
    <source>
        <dbReference type="EMBL" id="KAF7819867.1"/>
    </source>
</evidence>
<keyword evidence="1" id="KW-1133">Transmembrane helix</keyword>
<sequence length="102" mass="11481">MSLEWTQNTQLSTSAKRCVVFEATNAASRNREVGWVQVHTGQRSQAVRLRLMHDRQLILLVATRVLGPTLAAYLLSPYQPALPVKLFTSTRVIQVSTFKGRD</sequence>
<dbReference type="EMBL" id="JAAIUW010000008">
    <property type="protein sequence ID" value="KAF7819867.1"/>
    <property type="molecule type" value="Genomic_DNA"/>
</dbReference>
<evidence type="ECO:0000256" key="1">
    <source>
        <dbReference type="SAM" id="Phobius"/>
    </source>
</evidence>
<evidence type="ECO:0000313" key="3">
    <source>
        <dbReference type="Proteomes" id="UP000634136"/>
    </source>
</evidence>
<keyword evidence="1" id="KW-0812">Transmembrane</keyword>
<reference evidence="2" key="1">
    <citation type="submission" date="2020-09" db="EMBL/GenBank/DDBJ databases">
        <title>Genome-Enabled Discovery of Anthraquinone Biosynthesis in Senna tora.</title>
        <authorList>
            <person name="Kang S.-H."/>
            <person name="Pandey R.P."/>
            <person name="Lee C.-M."/>
            <person name="Sim J.-S."/>
            <person name="Jeong J.-T."/>
            <person name="Choi B.-S."/>
            <person name="Jung M."/>
            <person name="Ginzburg D."/>
            <person name="Zhao K."/>
            <person name="Won S.Y."/>
            <person name="Oh T.-J."/>
            <person name="Yu Y."/>
            <person name="Kim N.-H."/>
            <person name="Lee O.R."/>
            <person name="Lee T.-H."/>
            <person name="Bashyal P."/>
            <person name="Kim T.-S."/>
            <person name="Lee W.-H."/>
            <person name="Kawkins C."/>
            <person name="Kim C.-K."/>
            <person name="Kim J.S."/>
            <person name="Ahn B.O."/>
            <person name="Rhee S.Y."/>
            <person name="Sohng J.K."/>
        </authorList>
    </citation>
    <scope>NUCLEOTIDE SEQUENCE</scope>
    <source>
        <tissue evidence="2">Leaf</tissue>
    </source>
</reference>
<keyword evidence="3" id="KW-1185">Reference proteome</keyword>
<protein>
    <submittedName>
        <fullName evidence="2">Uncharacterized protein</fullName>
    </submittedName>
</protein>
<dbReference type="AlphaFoldDB" id="A0A834TCZ5"/>
<accession>A0A834TCZ5</accession>
<feature type="transmembrane region" description="Helical" evidence="1">
    <location>
        <begin position="57"/>
        <end position="76"/>
    </location>
</feature>
<comment type="caution">
    <text evidence="2">The sequence shown here is derived from an EMBL/GenBank/DDBJ whole genome shotgun (WGS) entry which is preliminary data.</text>
</comment>
<keyword evidence="1" id="KW-0472">Membrane</keyword>
<name>A0A834TCZ5_9FABA</name>